<evidence type="ECO:0000313" key="1">
    <source>
        <dbReference type="EMBL" id="KAA6393484.1"/>
    </source>
</evidence>
<evidence type="ECO:0000313" key="2">
    <source>
        <dbReference type="Proteomes" id="UP000324800"/>
    </source>
</evidence>
<dbReference type="InterPro" id="IPR052055">
    <property type="entry name" value="Hepadnavirus_pol/RT"/>
</dbReference>
<proteinExistence type="predicted"/>
<dbReference type="PANTHER" id="PTHR33050">
    <property type="entry name" value="REVERSE TRANSCRIPTASE DOMAIN-CONTAINING PROTEIN"/>
    <property type="match status" value="1"/>
</dbReference>
<accession>A0A5J4WES4</accession>
<comment type="caution">
    <text evidence="1">The sequence shown here is derived from an EMBL/GenBank/DDBJ whole genome shotgun (WGS) entry which is preliminary data.</text>
</comment>
<organism evidence="1 2">
    <name type="scientific">Streblomastix strix</name>
    <dbReference type="NCBI Taxonomy" id="222440"/>
    <lineage>
        <taxon>Eukaryota</taxon>
        <taxon>Metamonada</taxon>
        <taxon>Preaxostyla</taxon>
        <taxon>Oxymonadida</taxon>
        <taxon>Streblomastigidae</taxon>
        <taxon>Streblomastix</taxon>
    </lineage>
</organism>
<dbReference type="PANTHER" id="PTHR33050:SF7">
    <property type="entry name" value="RIBONUCLEASE H"/>
    <property type="match status" value="1"/>
</dbReference>
<dbReference type="EMBL" id="SNRW01002217">
    <property type="protein sequence ID" value="KAA6393484.1"/>
    <property type="molecule type" value="Genomic_DNA"/>
</dbReference>
<reference evidence="1 2" key="1">
    <citation type="submission" date="2019-03" db="EMBL/GenBank/DDBJ databases">
        <title>Single cell metagenomics reveals metabolic interactions within the superorganism composed of flagellate Streblomastix strix and complex community of Bacteroidetes bacteria on its surface.</title>
        <authorList>
            <person name="Treitli S.C."/>
            <person name="Kolisko M."/>
            <person name="Husnik F."/>
            <person name="Keeling P."/>
            <person name="Hampl V."/>
        </authorList>
    </citation>
    <scope>NUCLEOTIDE SEQUENCE [LARGE SCALE GENOMIC DNA]</scope>
    <source>
        <strain evidence="1">ST1C</strain>
    </source>
</reference>
<dbReference type="Proteomes" id="UP000324800">
    <property type="component" value="Unassembled WGS sequence"/>
</dbReference>
<name>A0A5J4WES4_9EUKA</name>
<dbReference type="OrthoDB" id="10068174at2759"/>
<sequence>MADSRGQELEGTELGVRVSRLALENKGDALLAISGQQEMHTQGIKINNEQSQKQRKDSRKKNQLVYLEESDLQKHNGNEGFYTQSNWIIQRARLRTRTAGVAQWATIQTDASKDGWGATLRSQHVKKRIILQEAQLEGIRVLTDNIVAMFNLNKGRVALSLANLVNSILLLAEQQGWKVEAQHIQGIMNKEPDSLSRLDRSGDYAISKDILHTAMMKLKVEITMDAFATRINRQHRKFCSITKDIWAMLRDGLSISWEKQTPLFHPPIPLLLSTIRKVKEDGVKTAVIIASKWPGQYWYTELLEITVQMIRLGQSKQVLIPGFIEPGERLFRFLLEDYGLKQEVVQRIVEAWHGQWIRHVFALTFVVKYLEQNKQKWNELRILEQSSVFLANFISDQMEKDASDNSLMSYRGELAEFLPFIGYQEEEVHNKLVAQLMKPVLMKSRHKNREIEQ</sequence>
<gene>
    <name evidence="1" type="ORF">EZS28_010987</name>
</gene>
<dbReference type="AlphaFoldDB" id="A0A5J4WES4"/>
<protein>
    <submittedName>
        <fullName evidence="1">Uncharacterized protein</fullName>
    </submittedName>
</protein>